<reference evidence="2" key="1">
    <citation type="journal article" date="2021" name="Nat. Commun.">
        <title>Genetic determinants of endophytism in the Arabidopsis root mycobiome.</title>
        <authorList>
            <person name="Mesny F."/>
            <person name="Miyauchi S."/>
            <person name="Thiergart T."/>
            <person name="Pickel B."/>
            <person name="Atanasova L."/>
            <person name="Karlsson M."/>
            <person name="Huettel B."/>
            <person name="Barry K.W."/>
            <person name="Haridas S."/>
            <person name="Chen C."/>
            <person name="Bauer D."/>
            <person name="Andreopoulos W."/>
            <person name="Pangilinan J."/>
            <person name="LaButti K."/>
            <person name="Riley R."/>
            <person name="Lipzen A."/>
            <person name="Clum A."/>
            <person name="Drula E."/>
            <person name="Henrissat B."/>
            <person name="Kohler A."/>
            <person name="Grigoriev I.V."/>
            <person name="Martin F.M."/>
            <person name="Hacquard S."/>
        </authorList>
    </citation>
    <scope>NUCLEOTIDE SEQUENCE</scope>
    <source>
        <strain evidence="2">MPI-CAGE-AT-0021</strain>
    </source>
</reference>
<evidence type="ECO:0000313" key="3">
    <source>
        <dbReference type="Proteomes" id="UP000717696"/>
    </source>
</evidence>
<dbReference type="Proteomes" id="UP000717696">
    <property type="component" value="Unassembled WGS sequence"/>
</dbReference>
<keyword evidence="3" id="KW-1185">Reference proteome</keyword>
<dbReference type="EMBL" id="JAGMUU010000014">
    <property type="protein sequence ID" value="KAH7139597.1"/>
    <property type="molecule type" value="Genomic_DNA"/>
</dbReference>
<evidence type="ECO:0000313" key="2">
    <source>
        <dbReference type="EMBL" id="KAH7139597.1"/>
    </source>
</evidence>
<proteinExistence type="predicted"/>
<dbReference type="AlphaFoldDB" id="A0A9P9ELF4"/>
<comment type="caution">
    <text evidence="2">The sequence shown here is derived from an EMBL/GenBank/DDBJ whole genome shotgun (WGS) entry which is preliminary data.</text>
</comment>
<protein>
    <submittedName>
        <fullName evidence="2">Uncharacterized protein</fullName>
    </submittedName>
</protein>
<evidence type="ECO:0000256" key="1">
    <source>
        <dbReference type="SAM" id="MobiDB-lite"/>
    </source>
</evidence>
<name>A0A9P9ELF4_9HYPO</name>
<feature type="compositionally biased region" description="Basic and acidic residues" evidence="1">
    <location>
        <begin position="1"/>
        <end position="23"/>
    </location>
</feature>
<feature type="region of interest" description="Disordered" evidence="1">
    <location>
        <begin position="343"/>
        <end position="374"/>
    </location>
</feature>
<feature type="compositionally biased region" description="Polar residues" evidence="1">
    <location>
        <begin position="363"/>
        <end position="374"/>
    </location>
</feature>
<gene>
    <name evidence="2" type="ORF">B0J13DRAFT_638500</name>
</gene>
<sequence>MRRIFRTDSEKKSKKEPRQETAIKQRRKGELSTAARDISSHDSDSASNESLRTTLGGNANANESVISFFTALASIDVPPTEASLTEASPTEASFELESDTDSVFSLHEATPVIVCSSPNWMTEHIDMLENFGDGPQQVSLSKRDAMYASGYDRPNIVLFTSHDSASPLLHRQDGHHMSLEPCHLVQTFTEGSFISRSTQVTTTVRTPSDGDPSLRSEVTITGGRADSPSPIRPGSAGTQSQSSLRALMGRSKKTAALPNTPKRAPSPSVSSRGAMTDGWTPPTTWDCTLSTKGSLSEIAVVTEEATMLDEDLLTNLPAAQQDVNRIVTKSSSISLFRLKKSRSNLKGPSSCKETEETGEMHVTTWTTNPLDYES</sequence>
<dbReference type="OrthoDB" id="3902588at2759"/>
<accession>A0A9P9ELF4</accession>
<feature type="region of interest" description="Disordered" evidence="1">
    <location>
        <begin position="1"/>
        <end position="57"/>
    </location>
</feature>
<organism evidence="2 3">
    <name type="scientific">Dactylonectria estremocensis</name>
    <dbReference type="NCBI Taxonomy" id="1079267"/>
    <lineage>
        <taxon>Eukaryota</taxon>
        <taxon>Fungi</taxon>
        <taxon>Dikarya</taxon>
        <taxon>Ascomycota</taxon>
        <taxon>Pezizomycotina</taxon>
        <taxon>Sordariomycetes</taxon>
        <taxon>Hypocreomycetidae</taxon>
        <taxon>Hypocreales</taxon>
        <taxon>Nectriaceae</taxon>
        <taxon>Dactylonectria</taxon>
    </lineage>
</organism>
<feature type="region of interest" description="Disordered" evidence="1">
    <location>
        <begin position="198"/>
        <end position="284"/>
    </location>
</feature>